<dbReference type="PANTHER" id="PTHR11267">
    <property type="entry name" value="T-BOX PROTEIN-RELATED"/>
    <property type="match status" value="1"/>
</dbReference>
<dbReference type="GO" id="GO:0045893">
    <property type="term" value="P:positive regulation of DNA-templated transcription"/>
    <property type="evidence" value="ECO:0007669"/>
    <property type="project" value="InterPro"/>
</dbReference>
<dbReference type="GO" id="GO:0001708">
    <property type="term" value="P:cell fate specification"/>
    <property type="evidence" value="ECO:0007669"/>
    <property type="project" value="TreeGrafter"/>
</dbReference>
<organism evidence="7 8">
    <name type="scientific">Myripristis murdjan</name>
    <name type="common">pinecone soldierfish</name>
    <dbReference type="NCBI Taxonomy" id="586833"/>
    <lineage>
        <taxon>Eukaryota</taxon>
        <taxon>Metazoa</taxon>
        <taxon>Chordata</taxon>
        <taxon>Craniata</taxon>
        <taxon>Vertebrata</taxon>
        <taxon>Euteleostomi</taxon>
        <taxon>Actinopterygii</taxon>
        <taxon>Neopterygii</taxon>
        <taxon>Teleostei</taxon>
        <taxon>Neoteleostei</taxon>
        <taxon>Acanthomorphata</taxon>
        <taxon>Holocentriformes</taxon>
        <taxon>Holocentridae</taxon>
        <taxon>Myripristis</taxon>
    </lineage>
</organism>
<keyword evidence="1" id="KW-0805">Transcription regulation</keyword>
<proteinExistence type="predicted"/>
<evidence type="ECO:0000313" key="8">
    <source>
        <dbReference type="Proteomes" id="UP000472263"/>
    </source>
</evidence>
<dbReference type="InParanoid" id="A0A667XR62"/>
<reference evidence="7" key="1">
    <citation type="submission" date="2019-06" db="EMBL/GenBank/DDBJ databases">
        <authorList>
            <consortium name="Wellcome Sanger Institute Data Sharing"/>
        </authorList>
    </citation>
    <scope>NUCLEOTIDE SEQUENCE [LARGE SCALE GENOMIC DNA]</scope>
</reference>
<dbReference type="Gene3D" id="2.60.40.820">
    <property type="entry name" value="Transcription factor, T-box"/>
    <property type="match status" value="1"/>
</dbReference>
<evidence type="ECO:0000256" key="1">
    <source>
        <dbReference type="ARBA" id="ARBA00023015"/>
    </source>
</evidence>
<evidence type="ECO:0000256" key="4">
    <source>
        <dbReference type="ARBA" id="ARBA00023242"/>
    </source>
</evidence>
<protein>
    <recommendedName>
        <fullName evidence="6">T-box domain-containing protein</fullName>
    </recommendedName>
</protein>
<dbReference type="InterPro" id="IPR001699">
    <property type="entry name" value="TF_T-box"/>
</dbReference>
<dbReference type="PROSITE" id="PS50252">
    <property type="entry name" value="TBOX_3"/>
    <property type="match status" value="1"/>
</dbReference>
<dbReference type="GO" id="GO:0000978">
    <property type="term" value="F:RNA polymerase II cis-regulatory region sequence-specific DNA binding"/>
    <property type="evidence" value="ECO:0007669"/>
    <property type="project" value="InterPro"/>
</dbReference>
<evidence type="ECO:0000313" key="7">
    <source>
        <dbReference type="Ensembl" id="ENSMMDP00005016783.1"/>
    </source>
</evidence>
<keyword evidence="3" id="KW-0804">Transcription</keyword>
<evidence type="ECO:0000256" key="2">
    <source>
        <dbReference type="ARBA" id="ARBA00023125"/>
    </source>
</evidence>
<dbReference type="GO" id="GO:0000785">
    <property type="term" value="C:chromatin"/>
    <property type="evidence" value="ECO:0007669"/>
    <property type="project" value="TreeGrafter"/>
</dbReference>
<feature type="domain" description="T-box" evidence="6">
    <location>
        <begin position="92"/>
        <end position="115"/>
    </location>
</feature>
<dbReference type="Proteomes" id="UP000472263">
    <property type="component" value="Chromosome 9"/>
</dbReference>
<dbReference type="InterPro" id="IPR046360">
    <property type="entry name" value="T-box_DNA-bd"/>
</dbReference>
<evidence type="ECO:0000259" key="6">
    <source>
        <dbReference type="PROSITE" id="PS50252"/>
    </source>
</evidence>
<dbReference type="Ensembl" id="ENSMMDT00005017212.1">
    <property type="protein sequence ID" value="ENSMMDP00005016783.1"/>
    <property type="gene ID" value="ENSMMDG00005008488.1"/>
</dbReference>
<dbReference type="GeneTree" id="ENSGT00940000177803"/>
<keyword evidence="4 5" id="KW-0539">Nucleus</keyword>
<reference evidence="7" key="3">
    <citation type="submission" date="2025-09" db="UniProtKB">
        <authorList>
            <consortium name="Ensembl"/>
        </authorList>
    </citation>
    <scope>IDENTIFICATION</scope>
</reference>
<reference evidence="7" key="2">
    <citation type="submission" date="2025-08" db="UniProtKB">
        <authorList>
            <consortium name="Ensembl"/>
        </authorList>
    </citation>
    <scope>IDENTIFICATION</scope>
</reference>
<dbReference type="GO" id="GO:0005634">
    <property type="term" value="C:nucleus"/>
    <property type="evidence" value="ECO:0007669"/>
    <property type="project" value="UniProtKB-SubCell"/>
</dbReference>
<evidence type="ECO:0000256" key="3">
    <source>
        <dbReference type="ARBA" id="ARBA00023163"/>
    </source>
</evidence>
<keyword evidence="8" id="KW-1185">Reference proteome</keyword>
<dbReference type="GO" id="GO:0000981">
    <property type="term" value="F:DNA-binding transcription factor activity, RNA polymerase II-specific"/>
    <property type="evidence" value="ECO:0007669"/>
    <property type="project" value="TreeGrafter"/>
</dbReference>
<evidence type="ECO:0000256" key="5">
    <source>
        <dbReference type="PROSITE-ProRule" id="PRU00201"/>
    </source>
</evidence>
<dbReference type="AlphaFoldDB" id="A0A667XR62"/>
<dbReference type="SUPFAM" id="SSF49417">
    <property type="entry name" value="p53-like transcription factors"/>
    <property type="match status" value="1"/>
</dbReference>
<accession>A0A667XR62</accession>
<name>A0A667XR62_9TELE</name>
<dbReference type="InterPro" id="IPR008967">
    <property type="entry name" value="p53-like_TF_DNA-bd_sf"/>
</dbReference>
<sequence length="115" mass="12371">MRSFSEPCVPGEAPQPFPARGVGDMALHGTLLAGPSLFPAIALTSRGSNPGLDSGAAQVIRTSQPEQCATLCRPSQISGRGEEEEDDPKVHLEARELWRRFHKCGTEMVITKSGR</sequence>
<comment type="caution">
    <text evidence="5">Lacks conserved residue(s) required for the propagation of feature annotation.</text>
</comment>
<dbReference type="InterPro" id="IPR036960">
    <property type="entry name" value="T-box_sf"/>
</dbReference>
<comment type="subcellular location">
    <subcellularLocation>
        <location evidence="5">Nucleus</location>
    </subcellularLocation>
</comment>
<dbReference type="Pfam" id="PF00907">
    <property type="entry name" value="T-box"/>
    <property type="match status" value="1"/>
</dbReference>
<keyword evidence="2 5" id="KW-0238">DNA-binding</keyword>
<dbReference type="PANTHER" id="PTHR11267:SF181">
    <property type="entry name" value="OPTOMOTOR-BLIND PROTEIN"/>
    <property type="match status" value="1"/>
</dbReference>